<evidence type="ECO:0000256" key="9">
    <source>
        <dbReference type="ARBA" id="ARBA00023170"/>
    </source>
</evidence>
<dbReference type="GO" id="GO:0005886">
    <property type="term" value="C:plasma membrane"/>
    <property type="evidence" value="ECO:0007669"/>
    <property type="project" value="UniProtKB-SubCell"/>
</dbReference>
<evidence type="ECO:0000256" key="1">
    <source>
        <dbReference type="ARBA" id="ARBA00004651"/>
    </source>
</evidence>
<dbReference type="Pfam" id="PF00060">
    <property type="entry name" value="Lig_chan"/>
    <property type="match status" value="1"/>
</dbReference>
<comment type="subcellular location">
    <subcellularLocation>
        <location evidence="1">Cell membrane</location>
        <topology evidence="1">Multi-pass membrane protein</topology>
    </subcellularLocation>
</comment>
<name>A0AAW0STL6_SCYPA</name>
<dbReference type="Gene3D" id="1.10.287.70">
    <property type="match status" value="1"/>
</dbReference>
<dbReference type="AlphaFoldDB" id="A0AAW0STL6"/>
<dbReference type="InterPro" id="IPR052192">
    <property type="entry name" value="Insect_Ionotropic_Sensory_Rcpt"/>
</dbReference>
<dbReference type="EMBL" id="JARAKH010000045">
    <property type="protein sequence ID" value="KAK8378451.1"/>
    <property type="molecule type" value="Genomic_DNA"/>
</dbReference>
<keyword evidence="17" id="KW-1185">Reference proteome</keyword>
<accession>A0AAW0STL6</accession>
<evidence type="ECO:0000256" key="11">
    <source>
        <dbReference type="ARBA" id="ARBA00023286"/>
    </source>
</evidence>
<evidence type="ECO:0000256" key="12">
    <source>
        <dbReference type="ARBA" id="ARBA00023303"/>
    </source>
</evidence>
<dbReference type="InterPro" id="IPR001320">
    <property type="entry name" value="Iontro_rcpt_C"/>
</dbReference>
<feature type="transmembrane region" description="Helical" evidence="13">
    <location>
        <begin position="180"/>
        <end position="204"/>
    </location>
</feature>
<reference evidence="16 17" key="1">
    <citation type="submission" date="2023-03" db="EMBL/GenBank/DDBJ databases">
        <title>High-quality genome of Scylla paramamosain provides insights in environmental adaptation.</title>
        <authorList>
            <person name="Zhang L."/>
        </authorList>
    </citation>
    <scope>NUCLEOTIDE SEQUENCE [LARGE SCALE GENOMIC DNA]</scope>
    <source>
        <strain evidence="16">LZ_2023a</strain>
        <tissue evidence="16">Muscle</tissue>
    </source>
</reference>
<dbReference type="SUPFAM" id="SSF53850">
    <property type="entry name" value="Periplasmic binding protein-like II"/>
    <property type="match status" value="1"/>
</dbReference>
<feature type="transmembrane region" description="Helical" evidence="13">
    <location>
        <begin position="254"/>
        <end position="272"/>
    </location>
</feature>
<evidence type="ECO:0000259" key="14">
    <source>
        <dbReference type="Pfam" id="PF00060"/>
    </source>
</evidence>
<evidence type="ECO:0000313" key="17">
    <source>
        <dbReference type="Proteomes" id="UP001487740"/>
    </source>
</evidence>
<dbReference type="PANTHER" id="PTHR42643:SF30">
    <property type="entry name" value="IONOTROPIC RECEPTOR 40A-RELATED"/>
    <property type="match status" value="1"/>
</dbReference>
<keyword evidence="10" id="KW-0325">Glycoprotein</keyword>
<gene>
    <name evidence="16" type="ORF">O3P69_011157</name>
</gene>
<evidence type="ECO:0000256" key="4">
    <source>
        <dbReference type="ARBA" id="ARBA00022475"/>
    </source>
</evidence>
<keyword evidence="9" id="KW-0675">Receptor</keyword>
<dbReference type="PANTHER" id="PTHR42643">
    <property type="entry name" value="IONOTROPIC RECEPTOR 20A-RELATED"/>
    <property type="match status" value="1"/>
</dbReference>
<evidence type="ECO:0000256" key="2">
    <source>
        <dbReference type="ARBA" id="ARBA00008685"/>
    </source>
</evidence>
<feature type="domain" description="Ionotropic glutamate receptor L-glutamate and glycine-binding" evidence="15">
    <location>
        <begin position="78"/>
        <end position="164"/>
    </location>
</feature>
<dbReference type="Gene3D" id="3.40.190.10">
    <property type="entry name" value="Periplasmic binding protein-like II"/>
    <property type="match status" value="1"/>
</dbReference>
<keyword evidence="6 13" id="KW-1133">Transmembrane helix</keyword>
<evidence type="ECO:0000256" key="10">
    <source>
        <dbReference type="ARBA" id="ARBA00023180"/>
    </source>
</evidence>
<dbReference type="Proteomes" id="UP001487740">
    <property type="component" value="Unassembled WGS sequence"/>
</dbReference>
<keyword evidence="3" id="KW-0813">Transport</keyword>
<organism evidence="16 17">
    <name type="scientific">Scylla paramamosain</name>
    <name type="common">Mud crab</name>
    <dbReference type="NCBI Taxonomy" id="85552"/>
    <lineage>
        <taxon>Eukaryota</taxon>
        <taxon>Metazoa</taxon>
        <taxon>Ecdysozoa</taxon>
        <taxon>Arthropoda</taxon>
        <taxon>Crustacea</taxon>
        <taxon>Multicrustacea</taxon>
        <taxon>Malacostraca</taxon>
        <taxon>Eumalacostraca</taxon>
        <taxon>Eucarida</taxon>
        <taxon>Decapoda</taxon>
        <taxon>Pleocyemata</taxon>
        <taxon>Brachyura</taxon>
        <taxon>Eubrachyura</taxon>
        <taxon>Portunoidea</taxon>
        <taxon>Portunidae</taxon>
        <taxon>Portuninae</taxon>
        <taxon>Scylla</taxon>
    </lineage>
</organism>
<evidence type="ECO:0000256" key="5">
    <source>
        <dbReference type="ARBA" id="ARBA00022692"/>
    </source>
</evidence>
<keyword evidence="12" id="KW-0407">Ion channel</keyword>
<keyword evidence="7" id="KW-0406">Ion transport</keyword>
<dbReference type="Pfam" id="PF10613">
    <property type="entry name" value="Lig_chan-Glu_bd"/>
    <property type="match status" value="1"/>
</dbReference>
<feature type="transmembrane region" description="Helical" evidence="13">
    <location>
        <begin position="225"/>
        <end position="248"/>
    </location>
</feature>
<keyword evidence="4" id="KW-1003">Cell membrane</keyword>
<keyword evidence="5 13" id="KW-0812">Transmembrane</keyword>
<evidence type="ECO:0000256" key="6">
    <source>
        <dbReference type="ARBA" id="ARBA00022989"/>
    </source>
</evidence>
<evidence type="ECO:0000256" key="8">
    <source>
        <dbReference type="ARBA" id="ARBA00023136"/>
    </source>
</evidence>
<evidence type="ECO:0000256" key="7">
    <source>
        <dbReference type="ARBA" id="ARBA00023065"/>
    </source>
</evidence>
<keyword evidence="11" id="KW-1071">Ligand-gated ion channel</keyword>
<dbReference type="GO" id="GO:0050906">
    <property type="term" value="P:detection of stimulus involved in sensory perception"/>
    <property type="evidence" value="ECO:0007669"/>
    <property type="project" value="UniProtKB-ARBA"/>
</dbReference>
<evidence type="ECO:0000259" key="15">
    <source>
        <dbReference type="Pfam" id="PF10613"/>
    </source>
</evidence>
<evidence type="ECO:0008006" key="18">
    <source>
        <dbReference type="Google" id="ProtNLM"/>
    </source>
</evidence>
<comment type="similarity">
    <text evidence="2">Belongs to the glutamate-gated ion channel (TC 1.A.10.1) family.</text>
</comment>
<protein>
    <recommendedName>
        <fullName evidence="18">Ionotropic glutamate receptor C-terminal domain-containing protein</fullName>
    </recommendedName>
</protein>
<sequence length="390" mass="43420">MPSPPMVCTMRLSLTTSDLQAPPSLEYFSADGTQMPVALGSSQAELTYGKFLCTGWIAVQAFSFQYLPHVAILSEGPNPKVGGTLSSVLDILAQQLGFCYEYMVPQDLVYGKVLENGTLTGSLAAVVSGEADMTGLLTVNEARMRHLDFTVPLFVEQIHVAVRRPVLEPDMAGFVKPFTIFVWIVILVVIMFTSVACTLLVMVWDALLLAKTLEYHSDSCDERHFITDSLTSLLWCVAVLLCQGVRWVYSATSLRIVAGMWFMTTLIIATVYRSNLKAMLIMPRIQLPFDNLQELHQSRYPLYTTKTSATHRAIAIPHISRNTVNFYYLISRVFDGLRPADATPSARRVKMGHSERQVDGRCQGVEYCLSPNATTFPLHSHALFCCVTRE</sequence>
<evidence type="ECO:0000256" key="3">
    <source>
        <dbReference type="ARBA" id="ARBA00022448"/>
    </source>
</evidence>
<comment type="caution">
    <text evidence="16">The sequence shown here is derived from an EMBL/GenBank/DDBJ whole genome shotgun (WGS) entry which is preliminary data.</text>
</comment>
<evidence type="ECO:0000256" key="13">
    <source>
        <dbReference type="SAM" id="Phobius"/>
    </source>
</evidence>
<proteinExistence type="inferred from homology"/>
<dbReference type="InterPro" id="IPR019594">
    <property type="entry name" value="Glu/Gly-bd"/>
</dbReference>
<feature type="domain" description="Ionotropic glutamate receptor C-terminal" evidence="14">
    <location>
        <begin position="182"/>
        <end position="312"/>
    </location>
</feature>
<evidence type="ECO:0000313" key="16">
    <source>
        <dbReference type="EMBL" id="KAK8378451.1"/>
    </source>
</evidence>
<keyword evidence="8 13" id="KW-0472">Membrane</keyword>
<dbReference type="GO" id="GO:0015276">
    <property type="term" value="F:ligand-gated monoatomic ion channel activity"/>
    <property type="evidence" value="ECO:0007669"/>
    <property type="project" value="InterPro"/>
</dbReference>